<sequence>MHIVFISYIFIMQRERDTLSVARVIGDVLDPFTRSINLRVVYNNREVRNGCDLRPSMVINQPTVEIGGDDLQTFYTLVYHIYTIYIQLYTYYKHKFHCFHFVLLSFLKSSFLILMSLRRGTGPLKKYCRKVIRYDMTHLQLTKNTNLDRKIYEGR</sequence>
<organism evidence="1 2">
    <name type="scientific">Solanum stoloniferum</name>
    <dbReference type="NCBI Taxonomy" id="62892"/>
    <lineage>
        <taxon>Eukaryota</taxon>
        <taxon>Viridiplantae</taxon>
        <taxon>Streptophyta</taxon>
        <taxon>Embryophyta</taxon>
        <taxon>Tracheophyta</taxon>
        <taxon>Spermatophyta</taxon>
        <taxon>Magnoliopsida</taxon>
        <taxon>eudicotyledons</taxon>
        <taxon>Gunneridae</taxon>
        <taxon>Pentapetalae</taxon>
        <taxon>asterids</taxon>
        <taxon>lamiids</taxon>
        <taxon>Solanales</taxon>
        <taxon>Solanaceae</taxon>
        <taxon>Solanoideae</taxon>
        <taxon>Solaneae</taxon>
        <taxon>Solanum</taxon>
    </lineage>
</organism>
<comment type="caution">
    <text evidence="1">The sequence shown here is derived from an EMBL/GenBank/DDBJ whole genome shotgun (WGS) entry which is preliminary data.</text>
</comment>
<evidence type="ECO:0000313" key="2">
    <source>
        <dbReference type="Proteomes" id="UP001627284"/>
    </source>
</evidence>
<dbReference type="PANTHER" id="PTHR11362:SF94">
    <property type="entry name" value="FLOWERING LOCUS T-10"/>
    <property type="match status" value="1"/>
</dbReference>
<dbReference type="Gene3D" id="3.90.280.10">
    <property type="entry name" value="PEBP-like"/>
    <property type="match status" value="1"/>
</dbReference>
<gene>
    <name evidence="1" type="ORF">AABB24_038027</name>
</gene>
<dbReference type="PANTHER" id="PTHR11362">
    <property type="entry name" value="PHOSPHATIDYLETHANOLAMINE-BINDING PROTEIN"/>
    <property type="match status" value="1"/>
</dbReference>
<dbReference type="AlphaFoldDB" id="A0ABD2QVT4"/>
<reference evidence="1 2" key="1">
    <citation type="submission" date="2024-05" db="EMBL/GenBank/DDBJ databases">
        <title>De novo assembly of an allotetraploid wild potato.</title>
        <authorList>
            <person name="Hosaka A.J."/>
        </authorList>
    </citation>
    <scope>NUCLEOTIDE SEQUENCE [LARGE SCALE GENOMIC DNA]</scope>
    <source>
        <tissue evidence="1">Young leaves</tissue>
    </source>
</reference>
<protein>
    <submittedName>
        <fullName evidence="1">Uncharacterized protein</fullName>
    </submittedName>
</protein>
<dbReference type="SUPFAM" id="SSF49777">
    <property type="entry name" value="PEBP-like"/>
    <property type="match status" value="1"/>
</dbReference>
<evidence type="ECO:0000313" key="1">
    <source>
        <dbReference type="EMBL" id="KAL3323663.1"/>
    </source>
</evidence>
<name>A0ABD2QVT4_9SOLN</name>
<keyword evidence="2" id="KW-1185">Reference proteome</keyword>
<dbReference type="Proteomes" id="UP001627284">
    <property type="component" value="Unassembled WGS sequence"/>
</dbReference>
<dbReference type="InterPro" id="IPR035810">
    <property type="entry name" value="PEBP_euk"/>
</dbReference>
<dbReference type="InterPro" id="IPR036610">
    <property type="entry name" value="PEBP-like_sf"/>
</dbReference>
<accession>A0ABD2QVT4</accession>
<proteinExistence type="predicted"/>
<dbReference type="EMBL" id="JBJKTR010000023">
    <property type="protein sequence ID" value="KAL3323663.1"/>
    <property type="molecule type" value="Genomic_DNA"/>
</dbReference>